<accession>A0A3P6PXI5</accession>
<feature type="compositionally biased region" description="Basic and acidic residues" evidence="1">
    <location>
        <begin position="119"/>
        <end position="141"/>
    </location>
</feature>
<dbReference type="AlphaFoldDB" id="A0A3P6PXI5"/>
<sequence>MDFTNKEIQGSDENIDDTSNGYQDTVNDIAEFRNDSAKIENQAYPTVQPQSEEFSNERKEFRVLTTKNPDPEDEISEVVRSRPEYNNEDKPLSALKRLQFPQDNIRQLQYLGENNGKMSHQESISKKEESTIAQDQFRDQEPLSEDEAQSQESTGISTNRESTTTGATTAPLITGYVSEITETTRRRFKYVTKRPRTER</sequence>
<feature type="compositionally biased region" description="Low complexity" evidence="1">
    <location>
        <begin position="158"/>
        <end position="172"/>
    </location>
</feature>
<dbReference type="EMBL" id="UYRT01008076">
    <property type="protein sequence ID" value="VDK44156.1"/>
    <property type="molecule type" value="Genomic_DNA"/>
</dbReference>
<organism evidence="2 3">
    <name type="scientific">Gongylonema pulchrum</name>
    <dbReference type="NCBI Taxonomy" id="637853"/>
    <lineage>
        <taxon>Eukaryota</taxon>
        <taxon>Metazoa</taxon>
        <taxon>Ecdysozoa</taxon>
        <taxon>Nematoda</taxon>
        <taxon>Chromadorea</taxon>
        <taxon>Rhabditida</taxon>
        <taxon>Spirurina</taxon>
        <taxon>Spiruromorpha</taxon>
        <taxon>Spiruroidea</taxon>
        <taxon>Gongylonematidae</taxon>
        <taxon>Gongylonema</taxon>
    </lineage>
</organism>
<feature type="region of interest" description="Disordered" evidence="1">
    <location>
        <begin position="42"/>
        <end position="96"/>
    </location>
</feature>
<evidence type="ECO:0000313" key="3">
    <source>
        <dbReference type="Proteomes" id="UP000271098"/>
    </source>
</evidence>
<evidence type="ECO:0000313" key="2">
    <source>
        <dbReference type="EMBL" id="VDK44156.1"/>
    </source>
</evidence>
<name>A0A3P6PXI5_9BILA</name>
<feature type="region of interest" description="Disordered" evidence="1">
    <location>
        <begin position="111"/>
        <end position="172"/>
    </location>
</feature>
<feature type="compositionally biased region" description="Polar residues" evidence="1">
    <location>
        <begin position="43"/>
        <end position="53"/>
    </location>
</feature>
<evidence type="ECO:0000256" key="1">
    <source>
        <dbReference type="SAM" id="MobiDB-lite"/>
    </source>
</evidence>
<gene>
    <name evidence="2" type="ORF">GPUH_LOCUS4336</name>
</gene>
<feature type="region of interest" description="Disordered" evidence="1">
    <location>
        <begin position="1"/>
        <end position="23"/>
    </location>
</feature>
<dbReference type="Proteomes" id="UP000271098">
    <property type="component" value="Unassembled WGS sequence"/>
</dbReference>
<protein>
    <submittedName>
        <fullName evidence="2">Uncharacterized protein</fullName>
    </submittedName>
</protein>
<keyword evidence="3" id="KW-1185">Reference proteome</keyword>
<feature type="compositionally biased region" description="Basic and acidic residues" evidence="1">
    <location>
        <begin position="77"/>
        <end position="91"/>
    </location>
</feature>
<reference evidence="2 3" key="1">
    <citation type="submission" date="2018-11" db="EMBL/GenBank/DDBJ databases">
        <authorList>
            <consortium name="Pathogen Informatics"/>
        </authorList>
    </citation>
    <scope>NUCLEOTIDE SEQUENCE [LARGE SCALE GENOMIC DNA]</scope>
</reference>
<proteinExistence type="predicted"/>